<name>E3JBG1_PSEI1</name>
<dbReference type="Gene3D" id="2.30.110.10">
    <property type="entry name" value="Electron Transport, Fmn-binding Protein, Chain A"/>
    <property type="match status" value="1"/>
</dbReference>
<evidence type="ECO:0000313" key="2">
    <source>
        <dbReference type="EMBL" id="ADP79833.1"/>
    </source>
</evidence>
<organism evidence="2 3">
    <name type="scientific">Pseudofrankia inefficax (strain DSM 45817 / CECT 9037 / DDB 130130 / EuI1c)</name>
    <name type="common">Frankia inefficax</name>
    <dbReference type="NCBI Taxonomy" id="298654"/>
    <lineage>
        <taxon>Bacteria</taxon>
        <taxon>Bacillati</taxon>
        <taxon>Actinomycetota</taxon>
        <taxon>Actinomycetes</taxon>
        <taxon>Frankiales</taxon>
        <taxon>Frankiaceae</taxon>
        <taxon>Pseudofrankia</taxon>
    </lineage>
</organism>
<sequence>MSDTAATSPTPEPAEAPHYRKPGVFTRKVFNQLVALATRAGISVLGSRVLEVRGRVSGEPRRTPVNLLTLDGREYLVSPRGHSQWVRNARAAGGELDLLLGRSRSHYRATELADDVKVPVLRAYLRRWKAEVGVFFDGVGPDSTDEELAAIAPRHPAFVLEKIG</sequence>
<evidence type="ECO:0008006" key="4">
    <source>
        <dbReference type="Google" id="ProtNLM"/>
    </source>
</evidence>
<dbReference type="InterPro" id="IPR012349">
    <property type="entry name" value="Split_barrel_FMN-bd"/>
</dbReference>
<dbReference type="InParanoid" id="E3JBG1"/>
<evidence type="ECO:0000313" key="3">
    <source>
        <dbReference type="Proteomes" id="UP000002484"/>
    </source>
</evidence>
<reference evidence="2 3" key="1">
    <citation type="submission" date="2010-10" db="EMBL/GenBank/DDBJ databases">
        <title>Complete sequence of Frankia sp. EuI1c.</title>
        <authorList>
            <consortium name="US DOE Joint Genome Institute"/>
            <person name="Lucas S."/>
            <person name="Copeland A."/>
            <person name="Lapidus A."/>
            <person name="Cheng J.-F."/>
            <person name="Bruce D."/>
            <person name="Goodwin L."/>
            <person name="Pitluck S."/>
            <person name="Chertkov O."/>
            <person name="Detter J.C."/>
            <person name="Han C."/>
            <person name="Tapia R."/>
            <person name="Land M."/>
            <person name="Hauser L."/>
            <person name="Jeffries C."/>
            <person name="Kyrpides N."/>
            <person name="Ivanova N."/>
            <person name="Mikhailova N."/>
            <person name="Beauchemin N."/>
            <person name="Sen A."/>
            <person name="Sur S.A."/>
            <person name="Gtari M."/>
            <person name="Wall L."/>
            <person name="Tisa L."/>
            <person name="Woyke T."/>
        </authorList>
    </citation>
    <scope>NUCLEOTIDE SEQUENCE [LARGE SCALE GENOMIC DNA]</scope>
    <source>
        <strain evidence="3">DSM 45817 / CECT 9037 / EuI1c</strain>
    </source>
</reference>
<dbReference type="InterPro" id="IPR004378">
    <property type="entry name" value="F420H2_quin_Rdtase"/>
</dbReference>
<dbReference type="Pfam" id="PF04075">
    <property type="entry name" value="F420H2_quin_red"/>
    <property type="match status" value="1"/>
</dbReference>
<keyword evidence="3" id="KW-1185">Reference proteome</keyword>
<protein>
    <recommendedName>
        <fullName evidence="4">Nitroreductase family deazaflavin-dependent oxidoreductase</fullName>
    </recommendedName>
</protein>
<feature type="region of interest" description="Disordered" evidence="1">
    <location>
        <begin position="1"/>
        <end position="20"/>
    </location>
</feature>
<accession>E3JBG1</accession>
<dbReference type="EMBL" id="CP002299">
    <property type="protein sequence ID" value="ADP79833.1"/>
    <property type="molecule type" value="Genomic_DNA"/>
</dbReference>
<dbReference type="AlphaFoldDB" id="E3JBG1"/>
<dbReference type="GO" id="GO:0016491">
    <property type="term" value="F:oxidoreductase activity"/>
    <property type="evidence" value="ECO:0007669"/>
    <property type="project" value="InterPro"/>
</dbReference>
<proteinExistence type="predicted"/>
<dbReference type="HOGENOM" id="CLU_119016_0_0_11"/>
<evidence type="ECO:0000256" key="1">
    <source>
        <dbReference type="SAM" id="MobiDB-lite"/>
    </source>
</evidence>
<dbReference type="KEGG" id="fri:FraEuI1c_1777"/>
<dbReference type="Proteomes" id="UP000002484">
    <property type="component" value="Chromosome"/>
</dbReference>
<gene>
    <name evidence="2" type="ordered locus">FraEuI1c_1777</name>
</gene>
<dbReference type="STRING" id="298654.FraEuI1c_1777"/>
<dbReference type="OrthoDB" id="5186446at2"/>
<dbReference type="eggNOG" id="ENOG5032QW3">
    <property type="taxonomic scope" value="Bacteria"/>
</dbReference>
<dbReference type="RefSeq" id="WP_013422952.1">
    <property type="nucleotide sequence ID" value="NC_014666.1"/>
</dbReference>